<dbReference type="SFLD" id="SFLDG01137">
    <property type="entry name" value="C1.6.1:_Phosphoserine_Phosphat"/>
    <property type="match status" value="1"/>
</dbReference>
<dbReference type="UniPathway" id="UPA00135">
    <property type="reaction ID" value="UER00198"/>
</dbReference>
<dbReference type="InterPro" id="IPR023214">
    <property type="entry name" value="HAD_sf"/>
</dbReference>
<evidence type="ECO:0000256" key="7">
    <source>
        <dbReference type="ARBA" id="ARBA00022801"/>
    </source>
</evidence>
<feature type="active site" description="Proton donor" evidence="11">
    <location>
        <position position="128"/>
    </location>
</feature>
<evidence type="ECO:0000256" key="3">
    <source>
        <dbReference type="ARBA" id="ARBA00009184"/>
    </source>
</evidence>
<dbReference type="SFLD" id="SFLDS00003">
    <property type="entry name" value="Haloacid_Dehalogenase"/>
    <property type="match status" value="1"/>
</dbReference>
<dbReference type="PANTHER" id="PTHR43344:SF2">
    <property type="entry name" value="PHOSPHOSERINE PHOSPHATASE"/>
    <property type="match status" value="1"/>
</dbReference>
<evidence type="ECO:0000256" key="6">
    <source>
        <dbReference type="ARBA" id="ARBA00022723"/>
    </source>
</evidence>
<dbReference type="OrthoDB" id="27226at2759"/>
<dbReference type="EMBL" id="NHZQ01000445">
    <property type="protein sequence ID" value="PSK34940.1"/>
    <property type="molecule type" value="Genomic_DNA"/>
</dbReference>
<proteinExistence type="inferred from homology"/>
<sequence>MASQSSLVLTIFSTAGPLPTTTWTSTVDQLLPALAREFTISTPDITSRFLDSPSPSSSPPTHHVHQLLLPLQSSNPTQPQCTSAVRTLQPQTDSLSLSLVLTPLSPLHRSPSQSSSPAPPRLAVFDMDSTLIQQEVIDELARSLDLYASVSAITEAAMRGEAPYTDFTASLQARVALLKGVEPGIWKHLREEVITFTPGARELVRCLKAEGWYTAVLSGGFVDLAEWVKEELGLDEAHANVLETDDGGRLTGRIRDGAKVVDGERKRELMERIKGEQRVGGDAVLAVGDGSNDLLMMGSAALGVAFCAKPKVQERAPARVNGGSLVDVLFVLGWTEEEIREVMARGK</sequence>
<dbReference type="STRING" id="40998.A0A2P7YG46"/>
<evidence type="ECO:0000256" key="9">
    <source>
        <dbReference type="ARBA" id="ARBA00023299"/>
    </source>
</evidence>
<keyword evidence="9" id="KW-0718">Serine biosynthesis</keyword>
<evidence type="ECO:0000256" key="4">
    <source>
        <dbReference type="ARBA" id="ARBA00012640"/>
    </source>
</evidence>
<comment type="cofactor">
    <cofactor evidence="1">
        <name>Mg(2+)</name>
        <dbReference type="ChEBI" id="CHEBI:18420"/>
    </cofactor>
</comment>
<dbReference type="SUPFAM" id="SSF56784">
    <property type="entry name" value="HAD-like"/>
    <property type="match status" value="1"/>
</dbReference>
<dbReference type="GO" id="GO:0005737">
    <property type="term" value="C:cytoplasm"/>
    <property type="evidence" value="ECO:0007669"/>
    <property type="project" value="TreeGrafter"/>
</dbReference>
<dbReference type="Pfam" id="PF12710">
    <property type="entry name" value="HAD"/>
    <property type="match status" value="1"/>
</dbReference>
<reference evidence="12 13" key="1">
    <citation type="submission" date="2017-05" db="EMBL/GenBank/DDBJ databases">
        <title>Draft genome sequence of Elsinoe australis.</title>
        <authorList>
            <person name="Cheng Q."/>
        </authorList>
    </citation>
    <scope>NUCLEOTIDE SEQUENCE [LARGE SCALE GENOMIC DNA]</scope>
    <source>
        <strain evidence="12 13">NL1</strain>
    </source>
</reference>
<dbReference type="Gene3D" id="3.40.50.1000">
    <property type="entry name" value="HAD superfamily/HAD-like"/>
    <property type="match status" value="1"/>
</dbReference>
<dbReference type="GO" id="GO:0036424">
    <property type="term" value="F:L-phosphoserine phosphatase activity"/>
    <property type="evidence" value="ECO:0007669"/>
    <property type="project" value="InterPro"/>
</dbReference>
<dbReference type="EC" id="3.1.3.3" evidence="4"/>
<dbReference type="NCBIfam" id="TIGR00338">
    <property type="entry name" value="serB"/>
    <property type="match status" value="1"/>
</dbReference>
<dbReference type="InterPro" id="IPR036412">
    <property type="entry name" value="HAD-like_sf"/>
</dbReference>
<dbReference type="AlphaFoldDB" id="A0A2P7YG46"/>
<evidence type="ECO:0000256" key="8">
    <source>
        <dbReference type="ARBA" id="ARBA00022842"/>
    </source>
</evidence>
<comment type="caution">
    <text evidence="12">The sequence shown here is derived from an EMBL/GenBank/DDBJ whole genome shotgun (WGS) entry which is preliminary data.</text>
</comment>
<dbReference type="SFLD" id="SFLDF00029">
    <property type="entry name" value="phosphoserine_phosphatase"/>
    <property type="match status" value="1"/>
</dbReference>
<comment type="pathway">
    <text evidence="2">Amino-acid biosynthesis; L-serine biosynthesis; L-serine from 3-phospho-D-glycerate: step 3/3.</text>
</comment>
<dbReference type="Proteomes" id="UP000243723">
    <property type="component" value="Unassembled WGS sequence"/>
</dbReference>
<protein>
    <recommendedName>
        <fullName evidence="4">phosphoserine phosphatase</fullName>
        <ecNumber evidence="4">3.1.3.3</ecNumber>
    </recommendedName>
    <alternativeName>
        <fullName evidence="10">O-phosphoserine phosphohydrolase</fullName>
    </alternativeName>
</protein>
<gene>
    <name evidence="12" type="ORF">B9Z65_1523</name>
</gene>
<dbReference type="NCBIfam" id="TIGR01488">
    <property type="entry name" value="HAD-SF-IB"/>
    <property type="match status" value="1"/>
</dbReference>
<dbReference type="InterPro" id="IPR004469">
    <property type="entry name" value="PSP"/>
</dbReference>
<name>A0A2P7YG46_9PEZI</name>
<evidence type="ECO:0000256" key="2">
    <source>
        <dbReference type="ARBA" id="ARBA00005135"/>
    </source>
</evidence>
<keyword evidence="13" id="KW-1185">Reference proteome</keyword>
<dbReference type="GO" id="GO:0000287">
    <property type="term" value="F:magnesium ion binding"/>
    <property type="evidence" value="ECO:0007669"/>
    <property type="project" value="TreeGrafter"/>
</dbReference>
<keyword evidence="5" id="KW-0028">Amino-acid biosynthesis</keyword>
<evidence type="ECO:0000313" key="13">
    <source>
        <dbReference type="Proteomes" id="UP000243723"/>
    </source>
</evidence>
<accession>A0A2P7YG46</accession>
<dbReference type="PANTHER" id="PTHR43344">
    <property type="entry name" value="PHOSPHOSERINE PHOSPHATASE"/>
    <property type="match status" value="1"/>
</dbReference>
<evidence type="ECO:0000256" key="1">
    <source>
        <dbReference type="ARBA" id="ARBA00001946"/>
    </source>
</evidence>
<evidence type="ECO:0000256" key="10">
    <source>
        <dbReference type="ARBA" id="ARBA00031693"/>
    </source>
</evidence>
<keyword evidence="8" id="KW-0460">Magnesium</keyword>
<comment type="similarity">
    <text evidence="3">Belongs to the HAD-like hydrolase superfamily. SerB family.</text>
</comment>
<keyword evidence="6" id="KW-0479">Metal-binding</keyword>
<feature type="active site" description="Nucleophile" evidence="11">
    <location>
        <position position="126"/>
    </location>
</feature>
<dbReference type="SFLD" id="SFLDG01136">
    <property type="entry name" value="C1.6:_Phosphoserine_Phosphatas"/>
    <property type="match status" value="1"/>
</dbReference>
<evidence type="ECO:0000256" key="5">
    <source>
        <dbReference type="ARBA" id="ARBA00022605"/>
    </source>
</evidence>
<keyword evidence="7" id="KW-0378">Hydrolase</keyword>
<evidence type="ECO:0000256" key="11">
    <source>
        <dbReference type="PIRSR" id="PIRSR604469-1"/>
    </source>
</evidence>
<evidence type="ECO:0000313" key="12">
    <source>
        <dbReference type="EMBL" id="PSK34940.1"/>
    </source>
</evidence>
<organism evidence="12 13">
    <name type="scientific">Elsinoe australis</name>
    <dbReference type="NCBI Taxonomy" id="40998"/>
    <lineage>
        <taxon>Eukaryota</taxon>
        <taxon>Fungi</taxon>
        <taxon>Dikarya</taxon>
        <taxon>Ascomycota</taxon>
        <taxon>Pezizomycotina</taxon>
        <taxon>Dothideomycetes</taxon>
        <taxon>Dothideomycetidae</taxon>
        <taxon>Myriangiales</taxon>
        <taxon>Elsinoaceae</taxon>
        <taxon>Elsinoe</taxon>
    </lineage>
</organism>
<dbReference type="InterPro" id="IPR050582">
    <property type="entry name" value="HAD-like_SerB"/>
</dbReference>
<dbReference type="GO" id="GO:0006564">
    <property type="term" value="P:L-serine biosynthetic process"/>
    <property type="evidence" value="ECO:0007669"/>
    <property type="project" value="UniProtKB-KW"/>
</dbReference>